<keyword evidence="9 16" id="KW-0521">NADP</keyword>
<evidence type="ECO:0000256" key="13">
    <source>
        <dbReference type="ARBA" id="ARBA00023033"/>
    </source>
</evidence>
<comment type="caution">
    <text evidence="21">The sequence shown here is derived from an EMBL/GenBank/DDBJ whole genome shotgun (WGS) entry which is preliminary data.</text>
</comment>
<dbReference type="HOGENOM" id="CLU_001570_7_0_1"/>
<dbReference type="Gene3D" id="3.40.50.360">
    <property type="match status" value="1"/>
</dbReference>
<keyword evidence="7 16" id="KW-0479">Metal-binding</keyword>
<keyword evidence="4 16" id="KW-0349">Heme</keyword>
<keyword evidence="6 16" id="KW-0288">FMN</keyword>
<dbReference type="eggNOG" id="KOG0158">
    <property type="taxonomic scope" value="Eukaryota"/>
</dbReference>
<dbReference type="Pfam" id="PF00258">
    <property type="entry name" value="Flavodoxin_1"/>
    <property type="match status" value="1"/>
</dbReference>
<dbReference type="FunFam" id="3.40.50.360:FF:000032">
    <property type="entry name" value="Bifunctional cytochrome P450/NADPH--P450 reductase"/>
    <property type="match status" value="1"/>
</dbReference>
<dbReference type="InterPro" id="IPR001433">
    <property type="entry name" value="OxRdtase_FAD/NAD-bd"/>
</dbReference>
<dbReference type="SUPFAM" id="SSF63380">
    <property type="entry name" value="Riboflavin synthase domain-like"/>
    <property type="match status" value="1"/>
</dbReference>
<dbReference type="PIRSF" id="PIRSF000209">
    <property type="entry name" value="Bifunctional_P450_P450R"/>
    <property type="match status" value="1"/>
</dbReference>
<dbReference type="PRINTS" id="PR00463">
    <property type="entry name" value="EP450I"/>
</dbReference>
<dbReference type="GO" id="GO:0010181">
    <property type="term" value="F:FMN binding"/>
    <property type="evidence" value="ECO:0007669"/>
    <property type="project" value="UniProtKB-UniRule"/>
</dbReference>
<dbReference type="Pfam" id="PF00175">
    <property type="entry name" value="NAD_binding_1"/>
    <property type="match status" value="1"/>
</dbReference>
<evidence type="ECO:0000256" key="4">
    <source>
        <dbReference type="ARBA" id="ARBA00022617"/>
    </source>
</evidence>
<keyword evidence="10 16" id="KW-0249">Electron transport</keyword>
<feature type="domain" description="Flavodoxin-like" evidence="19">
    <location>
        <begin position="520"/>
        <end position="660"/>
    </location>
</feature>
<evidence type="ECO:0000256" key="10">
    <source>
        <dbReference type="ARBA" id="ARBA00022982"/>
    </source>
</evidence>
<protein>
    <recommendedName>
        <fullName evidence="16">Bifunctional cytochrome P450/NADPH--P450 reductase</fullName>
    </recommendedName>
    <domain>
        <recommendedName>
            <fullName evidence="16">Cytochrome P450</fullName>
            <ecNumber evidence="16">1.14.14.1</ecNumber>
        </recommendedName>
    </domain>
    <domain>
        <recommendedName>
            <fullName evidence="16">NADPH--cytochrome P450 reductase</fullName>
            <ecNumber evidence="16">1.6.2.4</ecNumber>
        </recommendedName>
    </domain>
</protein>
<dbReference type="GO" id="GO:0020037">
    <property type="term" value="F:heme binding"/>
    <property type="evidence" value="ECO:0007669"/>
    <property type="project" value="UniProtKB-UniRule"/>
</dbReference>
<evidence type="ECO:0000256" key="5">
    <source>
        <dbReference type="ARBA" id="ARBA00022630"/>
    </source>
</evidence>
<dbReference type="EMBL" id="BAUL01000260">
    <property type="protein sequence ID" value="GAD98773.1"/>
    <property type="molecule type" value="Genomic_DNA"/>
</dbReference>
<dbReference type="SUPFAM" id="SSF48264">
    <property type="entry name" value="Cytochrome P450"/>
    <property type="match status" value="1"/>
</dbReference>
<dbReference type="AlphaFoldDB" id="V5G2Y6"/>
<dbReference type="Pfam" id="PF00667">
    <property type="entry name" value="FAD_binding_1"/>
    <property type="match status" value="1"/>
</dbReference>
<dbReference type="InterPro" id="IPR002401">
    <property type="entry name" value="Cyt_P450_E_grp-I"/>
</dbReference>
<dbReference type="GO" id="GO:0070330">
    <property type="term" value="F:aromatase activity"/>
    <property type="evidence" value="ECO:0007669"/>
    <property type="project" value="UniProtKB-UniRule"/>
</dbReference>
<dbReference type="InterPro" id="IPR023173">
    <property type="entry name" value="NADPH_Cyt_P450_Rdtase_alpha"/>
</dbReference>
<evidence type="ECO:0000259" key="20">
    <source>
        <dbReference type="PROSITE" id="PS51384"/>
    </source>
</evidence>
<comment type="similarity">
    <text evidence="2 16">In the N-terminal section; belongs to the cytochrome P450 family.</text>
</comment>
<dbReference type="EC" id="1.14.14.1" evidence="16"/>
<dbReference type="FunFam" id="1.10.630.10:FF:000040">
    <property type="entry name" value="Bifunctional cytochrome P450/NADPH--P450 reductase"/>
    <property type="match status" value="1"/>
</dbReference>
<keyword evidence="3 16" id="KW-0813">Transport</keyword>
<comment type="cofactor">
    <cofactor evidence="1 16 17">
        <name>heme</name>
        <dbReference type="ChEBI" id="CHEBI:30413"/>
    </cofactor>
</comment>
<proteinExistence type="inferred from homology"/>
<evidence type="ECO:0000256" key="2">
    <source>
        <dbReference type="ARBA" id="ARBA00010018"/>
    </source>
</evidence>
<dbReference type="PRINTS" id="PR00385">
    <property type="entry name" value="P450"/>
</dbReference>
<dbReference type="InterPro" id="IPR023206">
    <property type="entry name" value="Bifunctional_P450_P450_red"/>
</dbReference>
<dbReference type="PROSITE" id="PS50902">
    <property type="entry name" value="FLAVODOXIN_LIKE"/>
    <property type="match status" value="1"/>
</dbReference>
<evidence type="ECO:0000313" key="21">
    <source>
        <dbReference type="EMBL" id="GAD98773.1"/>
    </source>
</evidence>
<dbReference type="InterPro" id="IPR029039">
    <property type="entry name" value="Flavoprotein-like_sf"/>
</dbReference>
<dbReference type="SUPFAM" id="SSF52343">
    <property type="entry name" value="Ferredoxin reductase-like, C-terminal NADP-linked domain"/>
    <property type="match status" value="1"/>
</dbReference>
<feature type="domain" description="FAD-binding FR-type" evidence="20">
    <location>
        <begin position="698"/>
        <end position="944"/>
    </location>
</feature>
<feature type="binding site" description="axial binding residue" evidence="17">
    <location>
        <position position="421"/>
    </location>
    <ligand>
        <name>heme</name>
        <dbReference type="ChEBI" id="CHEBI:30413"/>
    </ligand>
    <ligandPart>
        <name>Fe</name>
        <dbReference type="ChEBI" id="CHEBI:18248"/>
    </ligandPart>
</feature>
<evidence type="ECO:0000256" key="18">
    <source>
        <dbReference type="SAM" id="MobiDB-lite"/>
    </source>
</evidence>
<dbReference type="PROSITE" id="PS51384">
    <property type="entry name" value="FAD_FR"/>
    <property type="match status" value="1"/>
</dbReference>
<evidence type="ECO:0000256" key="6">
    <source>
        <dbReference type="ARBA" id="ARBA00022643"/>
    </source>
</evidence>
<evidence type="ECO:0000256" key="1">
    <source>
        <dbReference type="ARBA" id="ARBA00001971"/>
    </source>
</evidence>
<keyword evidence="12 16" id="KW-0408">Iron</keyword>
<feature type="compositionally biased region" description="Acidic residues" evidence="18">
    <location>
        <begin position="1103"/>
        <end position="1112"/>
    </location>
</feature>
<dbReference type="CDD" id="cd11068">
    <property type="entry name" value="CYP120A1"/>
    <property type="match status" value="1"/>
</dbReference>
<dbReference type="GO" id="GO:0050660">
    <property type="term" value="F:flavin adenine dinucleotide binding"/>
    <property type="evidence" value="ECO:0007669"/>
    <property type="project" value="TreeGrafter"/>
</dbReference>
<keyword evidence="22" id="KW-1185">Reference proteome</keyword>
<keyword evidence="11 16" id="KW-0560">Oxidoreductase</keyword>
<dbReference type="GO" id="GO:0005506">
    <property type="term" value="F:iron ion binding"/>
    <property type="evidence" value="ECO:0007669"/>
    <property type="project" value="UniProtKB-UniRule"/>
</dbReference>
<organism evidence="21 22">
    <name type="scientific">Byssochlamys spectabilis (strain No. 5 / NBRC 109023)</name>
    <name type="common">Paecilomyces variotii</name>
    <dbReference type="NCBI Taxonomy" id="1356009"/>
    <lineage>
        <taxon>Eukaryota</taxon>
        <taxon>Fungi</taxon>
        <taxon>Dikarya</taxon>
        <taxon>Ascomycota</taxon>
        <taxon>Pezizomycotina</taxon>
        <taxon>Eurotiomycetes</taxon>
        <taxon>Eurotiomycetidae</taxon>
        <taxon>Eurotiales</taxon>
        <taxon>Thermoascaceae</taxon>
        <taxon>Paecilomyces</taxon>
    </lineage>
</organism>
<name>V5G2Y6_BYSSN</name>
<dbReference type="CDD" id="cd06206">
    <property type="entry name" value="bifunctional_CYPOR"/>
    <property type="match status" value="1"/>
</dbReference>
<feature type="region of interest" description="Disordered" evidence="18">
    <location>
        <begin position="1093"/>
        <end position="1112"/>
    </location>
</feature>
<dbReference type="OrthoDB" id="1470350at2759"/>
<dbReference type="PANTHER" id="PTHR19384:SF127">
    <property type="entry name" value="BIFUNCTIONAL CYTOCHROME P450_NADPH--P450 REDUCTASE"/>
    <property type="match status" value="1"/>
</dbReference>
<comment type="catalytic activity">
    <reaction evidence="14 16">
        <text>an organic molecule + reduced [NADPH--hemoprotein reductase] + O2 = an alcohol + oxidized [NADPH--hemoprotein reductase] + H2O + H(+)</text>
        <dbReference type="Rhea" id="RHEA:17149"/>
        <dbReference type="Rhea" id="RHEA-COMP:11964"/>
        <dbReference type="Rhea" id="RHEA-COMP:11965"/>
        <dbReference type="ChEBI" id="CHEBI:15377"/>
        <dbReference type="ChEBI" id="CHEBI:15378"/>
        <dbReference type="ChEBI" id="CHEBI:15379"/>
        <dbReference type="ChEBI" id="CHEBI:30879"/>
        <dbReference type="ChEBI" id="CHEBI:57618"/>
        <dbReference type="ChEBI" id="CHEBI:58210"/>
        <dbReference type="ChEBI" id="CHEBI:142491"/>
        <dbReference type="EC" id="1.14.14.1"/>
    </reaction>
</comment>
<dbReference type="InParanoid" id="V5G2Y6"/>
<accession>V5G2Y6</accession>
<evidence type="ECO:0000313" key="22">
    <source>
        <dbReference type="Proteomes" id="UP000018001"/>
    </source>
</evidence>
<dbReference type="PANTHER" id="PTHR19384">
    <property type="entry name" value="NITRIC OXIDE SYNTHASE-RELATED"/>
    <property type="match status" value="1"/>
</dbReference>
<dbReference type="GO" id="GO:0003958">
    <property type="term" value="F:NADPH-hemoprotein reductase activity"/>
    <property type="evidence" value="ECO:0007669"/>
    <property type="project" value="UniProtKB-UniRule"/>
</dbReference>
<dbReference type="InterPro" id="IPR039261">
    <property type="entry name" value="FNR_nucleotide-bd"/>
</dbReference>
<dbReference type="InterPro" id="IPR008254">
    <property type="entry name" value="Flavodoxin/NO_synth"/>
</dbReference>
<evidence type="ECO:0000259" key="19">
    <source>
        <dbReference type="PROSITE" id="PS50902"/>
    </source>
</evidence>
<dbReference type="Gene3D" id="3.40.50.80">
    <property type="entry name" value="Nucleotide-binding domain of ferredoxin-NADP reductase (FNR) module"/>
    <property type="match status" value="1"/>
</dbReference>
<sequence length="1133" mass="126314">MGSPSQYSPIPGPIGMPLLGNIYEIDTESPLNSLERLADTYDKLTEYQGPIYRLSVLGSPRVFVSSHALVDEVCDEERFTKAVSIVLKEIRNCVRDGLFTANYPEEENWEIAHRVLVPAFGPLSIRGMFDEMYDIASQLVMKWARQGPKTPIIVTDDFTRLTLDTIALCAMGTRFNSYYHEEMHPFVDAMLTLLTGSGKRVRRPALLNNLPTSENTQYWNDIEFLKKVAQELVDERRNNPEDKKDLLNAMILGKDPKTGKGLTDDSIINNMITFLIAGHETTSGLLSFLFYYLLKTPYAYKKAQQEVDEVIGRRKITIDDLPKLHYIRAVLRETLRMRPTAPAFALRPHPTKNREDPVTLGGKYTVRKDESILVLLGKLHRDPEVYGPDADEFKPERMLDENFDKLPKNAWKPFGNGLRGCIGRPFAWQEALIVVAVLLQCFNFQMDDPSYTLEIKQTLTIKPKDFKMRATLREGLTPTNIEAALSSTGAAPAEVSGPASRNRKADTHVNGPAPGQGKPMHIFFGSNTGTCEAFAKRLADDAISYGYDAQINPLDSAMQNVPKKDPVVFITSSYEGQPPDNAAHFFEWLNGLDGKQLENVNYAVFGCGHHDWQATFHRVPKTVDSLVEKNGGHRLCEIGLADAAVSDMFSDFDTWEESAFWPSITSEFGQSKSKDAAKSKSALQVEVSSGERTSILGLRLQEGLVLENQLLTQPGFPAKRTIKFKLPSDMTYQCGDYLAVLPVNPSHVVRRAIRRFNIPWDAVLRIQKPPGMTSSPASVPLDSPISAFELLSTYVELSQPATKRDVNLLAEAAAANADTQAEMSYLASSPARFSAEIVAKRVSVLDLLCRYPTIDLSLGDYLAMLPPMRVRQYSISSSPLVNASECTITFSVLNSPSLASDKTATEKEEEERYVGVASTYLSELSSGEQVHITVRPSNSGFKPPSDLKTPIILACAGSGLAPFRGFIMDRAEKIRARRTNSEGGEPVETEKPADAILYVGCRTKGKDDIHAEELAEWEKLGAVRVRWAYSRPDDGSKGQHVQDLMRADRKELVQLFENGARIYVCGSTGVGNSVRDVCREIYLEERRERIRKVKETGETGPDMPDENEDEETAAEKFFAKLRAKERYATDVFT</sequence>
<dbReference type="eggNOG" id="KOG1158">
    <property type="taxonomic scope" value="Eukaryota"/>
</dbReference>
<evidence type="ECO:0000256" key="14">
    <source>
        <dbReference type="ARBA" id="ARBA00047827"/>
    </source>
</evidence>
<feature type="region of interest" description="Disordered" evidence="18">
    <location>
        <begin position="486"/>
        <end position="518"/>
    </location>
</feature>
<dbReference type="Gene3D" id="1.10.630.10">
    <property type="entry name" value="Cytochrome P450"/>
    <property type="match status" value="1"/>
</dbReference>
<keyword evidence="13 16" id="KW-0503">Monooxygenase</keyword>
<evidence type="ECO:0000256" key="15">
    <source>
        <dbReference type="ARBA" id="ARBA00049342"/>
    </source>
</evidence>
<evidence type="ECO:0000256" key="16">
    <source>
        <dbReference type="PIRNR" id="PIRNR000209"/>
    </source>
</evidence>
<dbReference type="Proteomes" id="UP000018001">
    <property type="component" value="Unassembled WGS sequence"/>
</dbReference>
<evidence type="ECO:0000256" key="7">
    <source>
        <dbReference type="ARBA" id="ARBA00022723"/>
    </source>
</evidence>
<dbReference type="Pfam" id="PF00067">
    <property type="entry name" value="p450"/>
    <property type="match status" value="1"/>
</dbReference>
<dbReference type="PROSITE" id="PS00086">
    <property type="entry name" value="CYTOCHROME_P450"/>
    <property type="match status" value="1"/>
</dbReference>
<dbReference type="GO" id="GO:0005829">
    <property type="term" value="C:cytosol"/>
    <property type="evidence" value="ECO:0007669"/>
    <property type="project" value="TreeGrafter"/>
</dbReference>
<reference evidence="22" key="1">
    <citation type="journal article" date="2014" name="Genome Announc.">
        <title>Draft genome sequence of the formaldehyde-resistant fungus Byssochlamys spectabilis No. 5 (anamorph Paecilomyces variotii No. 5) (NBRC109023).</title>
        <authorList>
            <person name="Oka T."/>
            <person name="Ekino K."/>
            <person name="Fukuda K."/>
            <person name="Nomura Y."/>
        </authorList>
    </citation>
    <scope>NUCLEOTIDE SEQUENCE [LARGE SCALE GENOMIC DNA]</scope>
    <source>
        <strain evidence="22">No. 5 / NBRC 109023</strain>
    </source>
</reference>
<dbReference type="SUPFAM" id="SSF52218">
    <property type="entry name" value="Flavoproteins"/>
    <property type="match status" value="1"/>
</dbReference>
<dbReference type="InterPro" id="IPR001128">
    <property type="entry name" value="Cyt_P450"/>
</dbReference>
<dbReference type="InterPro" id="IPR017938">
    <property type="entry name" value="Riboflavin_synthase-like_b-brl"/>
</dbReference>
<evidence type="ECO:0000256" key="9">
    <source>
        <dbReference type="ARBA" id="ARBA00022857"/>
    </source>
</evidence>
<dbReference type="InterPro" id="IPR036396">
    <property type="entry name" value="Cyt_P450_sf"/>
</dbReference>
<keyword evidence="5 16" id="KW-0285">Flavoprotein</keyword>
<evidence type="ECO:0000256" key="3">
    <source>
        <dbReference type="ARBA" id="ARBA00022448"/>
    </source>
</evidence>
<dbReference type="EC" id="1.6.2.4" evidence="16"/>
<keyword evidence="8 16" id="KW-0274">FAD</keyword>
<evidence type="ECO:0000256" key="11">
    <source>
        <dbReference type="ARBA" id="ARBA00023002"/>
    </source>
</evidence>
<dbReference type="InterPro" id="IPR017972">
    <property type="entry name" value="Cyt_P450_CS"/>
</dbReference>
<comment type="catalytic activity">
    <reaction evidence="15 16">
        <text>2 oxidized [cytochrome P450] + NADPH = 2 reduced [cytochrome P450] + NADP(+) + H(+)</text>
        <dbReference type="Rhea" id="RHEA:24040"/>
        <dbReference type="Rhea" id="RHEA-COMP:14627"/>
        <dbReference type="Rhea" id="RHEA-COMP:14628"/>
        <dbReference type="ChEBI" id="CHEBI:15378"/>
        <dbReference type="ChEBI" id="CHEBI:55376"/>
        <dbReference type="ChEBI" id="CHEBI:57783"/>
        <dbReference type="ChEBI" id="CHEBI:58349"/>
        <dbReference type="ChEBI" id="CHEBI:60344"/>
        <dbReference type="EC" id="1.6.2.4"/>
    </reaction>
</comment>
<dbReference type="InterPro" id="IPR003097">
    <property type="entry name" value="CysJ-like_FAD-binding"/>
</dbReference>
<comment type="cofactor">
    <cofactor evidence="16">
        <name>FAD</name>
        <dbReference type="ChEBI" id="CHEBI:57692"/>
    </cofactor>
    <cofactor evidence="16">
        <name>FMN</name>
        <dbReference type="ChEBI" id="CHEBI:58210"/>
    </cofactor>
</comment>
<evidence type="ECO:0000256" key="12">
    <source>
        <dbReference type="ARBA" id="ARBA00023004"/>
    </source>
</evidence>
<evidence type="ECO:0000256" key="8">
    <source>
        <dbReference type="ARBA" id="ARBA00022827"/>
    </source>
</evidence>
<evidence type="ECO:0000256" key="17">
    <source>
        <dbReference type="PIRSR" id="PIRSR000209-1"/>
    </source>
</evidence>
<gene>
    <name evidence="21" type="ORF">PVAR5_7474</name>
</gene>
<dbReference type="InterPro" id="IPR017927">
    <property type="entry name" value="FAD-bd_FR_type"/>
</dbReference>
<dbReference type="Gene3D" id="2.40.30.10">
    <property type="entry name" value="Translation factors"/>
    <property type="match status" value="1"/>
</dbReference>
<dbReference type="Gene3D" id="1.20.990.10">
    <property type="entry name" value="NADPH-cytochrome p450 Reductase, Chain A, domain 3"/>
    <property type="match status" value="1"/>
</dbReference>